<dbReference type="PROSITE" id="PS51257">
    <property type="entry name" value="PROKAR_LIPOPROTEIN"/>
    <property type="match status" value="1"/>
</dbReference>
<comment type="caution">
    <text evidence="2">The sequence shown here is derived from an EMBL/GenBank/DDBJ whole genome shotgun (WGS) entry which is preliminary data.</text>
</comment>
<keyword evidence="3" id="KW-1185">Reference proteome</keyword>
<evidence type="ECO:0000313" key="2">
    <source>
        <dbReference type="EMBL" id="MDN3725384.1"/>
    </source>
</evidence>
<evidence type="ECO:0000313" key="3">
    <source>
        <dbReference type="Proteomes" id="UP001244787"/>
    </source>
</evidence>
<sequence length="281" mass="31489">MKKTKFIFAIILLNAFLISCSSDDDSDPDPETPSGKLVKSEKIDDNTKTDYYYNADNLLTTYSGTRIDFSYTSDFSYDSEKRLTRVVFEEAGPNPFTSVVTFTYNADGRLSGYGNGPDIVAITYNGNTVTATGDFAGGPDSEVYMELNAAGQIVKYTESYQYTLFGYDANGNMVSAASFDNDDNPLTAFTLTYDDKTNPFYGQFDSIYIERFLEFFEDFDGIYVSGFEGYSFPYFKNNITSIQETGGDSLIYTYAYDADGYPTVVNEDDMGDTYSYSISYY</sequence>
<dbReference type="EMBL" id="JAUGQQ010000014">
    <property type="protein sequence ID" value="MDN3725384.1"/>
    <property type="molecule type" value="Genomic_DNA"/>
</dbReference>
<organism evidence="2 3">
    <name type="scientific">Aequorivita aurantiaca</name>
    <dbReference type="NCBI Taxonomy" id="3053356"/>
    <lineage>
        <taxon>Bacteria</taxon>
        <taxon>Pseudomonadati</taxon>
        <taxon>Bacteroidota</taxon>
        <taxon>Flavobacteriia</taxon>
        <taxon>Flavobacteriales</taxon>
        <taxon>Flavobacteriaceae</taxon>
        <taxon>Aequorivita</taxon>
    </lineage>
</organism>
<dbReference type="Proteomes" id="UP001244787">
    <property type="component" value="Unassembled WGS sequence"/>
</dbReference>
<evidence type="ECO:0008006" key="4">
    <source>
        <dbReference type="Google" id="ProtNLM"/>
    </source>
</evidence>
<protein>
    <recommendedName>
        <fullName evidence="4">DUF4595 domain-containing protein</fullName>
    </recommendedName>
</protein>
<accession>A0ABT8DKL5</accession>
<proteinExistence type="predicted"/>
<gene>
    <name evidence="2" type="ORF">QRD02_13430</name>
</gene>
<feature type="chain" id="PRO_5045448690" description="DUF4595 domain-containing protein" evidence="1">
    <location>
        <begin position="25"/>
        <end position="281"/>
    </location>
</feature>
<feature type="signal peptide" evidence="1">
    <location>
        <begin position="1"/>
        <end position="24"/>
    </location>
</feature>
<keyword evidence="1" id="KW-0732">Signal</keyword>
<name>A0ABT8DKL5_9FLAO</name>
<evidence type="ECO:0000256" key="1">
    <source>
        <dbReference type="SAM" id="SignalP"/>
    </source>
</evidence>
<reference evidence="2 3" key="1">
    <citation type="submission" date="2023-06" db="EMBL/GenBank/DDBJ databases">
        <authorList>
            <person name="Ye Y.-Q."/>
            <person name="Du Z.-J."/>
        </authorList>
    </citation>
    <scope>NUCLEOTIDE SEQUENCE [LARGE SCALE GENOMIC DNA]</scope>
    <source>
        <strain evidence="2 3">SDUM287046</strain>
    </source>
</reference>
<dbReference type="Gene3D" id="2.180.10.10">
    <property type="entry name" value="RHS repeat-associated core"/>
    <property type="match status" value="1"/>
</dbReference>
<dbReference type="RefSeq" id="WP_290255474.1">
    <property type="nucleotide sequence ID" value="NZ_JAUGQQ010000014.1"/>
</dbReference>